<protein>
    <recommendedName>
        <fullName evidence="3">HEPN domain-containing protein</fullName>
    </recommendedName>
</protein>
<evidence type="ECO:0000313" key="1">
    <source>
        <dbReference type="EMBL" id="OGZ19481.1"/>
    </source>
</evidence>
<sequence length="177" mass="20499">MKNSESKKSEKYILAERAVFRANSGLYFLEECLALIHKGGTDPAFSRSLYILFSYNFELILKSRILLASELISRKDLIEKIKSHDLELLSKRLSIEELQSINVKNILKNENFGFTEYLVEILDGRTIIFQDLIDVRYDFEKDGLRNIDLNESAKMQSDVNILLAMTKDIMKMLPPNK</sequence>
<reference evidence="1 2" key="1">
    <citation type="journal article" date="2016" name="Nat. Commun.">
        <title>Thousands of microbial genomes shed light on interconnected biogeochemical processes in an aquifer system.</title>
        <authorList>
            <person name="Anantharaman K."/>
            <person name="Brown C.T."/>
            <person name="Hug L.A."/>
            <person name="Sharon I."/>
            <person name="Castelle C.J."/>
            <person name="Probst A.J."/>
            <person name="Thomas B.C."/>
            <person name="Singh A."/>
            <person name="Wilkins M.J."/>
            <person name="Karaoz U."/>
            <person name="Brodie E.L."/>
            <person name="Williams K.H."/>
            <person name="Hubbard S.S."/>
            <person name="Banfield J.F."/>
        </authorList>
    </citation>
    <scope>NUCLEOTIDE SEQUENCE [LARGE SCALE GENOMIC DNA]</scope>
</reference>
<organism evidence="1 2">
    <name type="scientific">Candidatus Lloydbacteria bacterium RIFOXYC12_FULL_46_25</name>
    <dbReference type="NCBI Taxonomy" id="1798670"/>
    <lineage>
        <taxon>Bacteria</taxon>
        <taxon>Candidatus Lloydiibacteriota</taxon>
    </lineage>
</organism>
<dbReference type="AlphaFoldDB" id="A0A1G2E2K4"/>
<dbReference type="Proteomes" id="UP000178106">
    <property type="component" value="Unassembled WGS sequence"/>
</dbReference>
<comment type="caution">
    <text evidence="1">The sequence shown here is derived from an EMBL/GenBank/DDBJ whole genome shotgun (WGS) entry which is preliminary data.</text>
</comment>
<name>A0A1G2E2K4_9BACT</name>
<evidence type="ECO:0008006" key="3">
    <source>
        <dbReference type="Google" id="ProtNLM"/>
    </source>
</evidence>
<accession>A0A1G2E2K4</accession>
<evidence type="ECO:0000313" key="2">
    <source>
        <dbReference type="Proteomes" id="UP000178106"/>
    </source>
</evidence>
<gene>
    <name evidence="1" type="ORF">A2494_01780</name>
</gene>
<proteinExistence type="predicted"/>
<dbReference type="EMBL" id="MHLU01000051">
    <property type="protein sequence ID" value="OGZ19481.1"/>
    <property type="molecule type" value="Genomic_DNA"/>
</dbReference>